<gene>
    <name evidence="2" type="ORF">ACFQ3N_16570</name>
</gene>
<evidence type="ECO:0000313" key="2">
    <source>
        <dbReference type="EMBL" id="MFD1039988.1"/>
    </source>
</evidence>
<reference evidence="3" key="1">
    <citation type="journal article" date="2019" name="Int. J. Syst. Evol. Microbiol.">
        <title>The Global Catalogue of Microorganisms (GCM) 10K type strain sequencing project: providing services to taxonomists for standard genome sequencing and annotation.</title>
        <authorList>
            <consortium name="The Broad Institute Genomics Platform"/>
            <consortium name="The Broad Institute Genome Sequencing Center for Infectious Disease"/>
            <person name="Wu L."/>
            <person name="Ma J."/>
        </authorList>
    </citation>
    <scope>NUCLEOTIDE SEQUENCE [LARGE SCALE GENOMIC DNA]</scope>
    <source>
        <strain evidence="3">CCUG 56754</strain>
    </source>
</reference>
<feature type="domain" description="NERD" evidence="1">
    <location>
        <begin position="46"/>
        <end position="162"/>
    </location>
</feature>
<comment type="caution">
    <text evidence="2">The sequence shown here is derived from an EMBL/GenBank/DDBJ whole genome shotgun (WGS) entry which is preliminary data.</text>
</comment>
<keyword evidence="3" id="KW-1185">Reference proteome</keyword>
<dbReference type="Pfam" id="PF08378">
    <property type="entry name" value="NERD"/>
    <property type="match status" value="1"/>
</dbReference>
<dbReference type="Proteomes" id="UP001597040">
    <property type="component" value="Unassembled WGS sequence"/>
</dbReference>
<accession>A0ABW3LQB1</accession>
<name>A0ABW3LQB1_9BACI</name>
<organism evidence="2 3">
    <name type="scientific">Virgibacillus byunsanensis</name>
    <dbReference type="NCBI Taxonomy" id="570945"/>
    <lineage>
        <taxon>Bacteria</taxon>
        <taxon>Bacillati</taxon>
        <taxon>Bacillota</taxon>
        <taxon>Bacilli</taxon>
        <taxon>Bacillales</taxon>
        <taxon>Bacillaceae</taxon>
        <taxon>Virgibacillus</taxon>
    </lineage>
</organism>
<evidence type="ECO:0000313" key="3">
    <source>
        <dbReference type="Proteomes" id="UP001597040"/>
    </source>
</evidence>
<dbReference type="PROSITE" id="PS50965">
    <property type="entry name" value="NERD"/>
    <property type="match status" value="1"/>
</dbReference>
<sequence>MKEKQMIIRKRPKPVVLEKMDALNQRVSPSTKRRIALDEELARRYKGFYGEQKVDRFMETYFAHRFTILHDVSLIIDGFKVQIDTILITNHALFIIEIKNFNGTITFNTILNQFTRDDGHTETGFRHPITQAETIQLHLSKWLHDQNLYDIPVYFFVAISEPSTIIKVIGNEQYIANIVAHGEHIPKKIEQMDERIEKEGQARIKGQKIGRALLRDCREFEMDILRKNNVKKAEIKVGVICPKCGVLGMERHHSCWKCTKCNMQSKNAHIRTLKEYFLLFQPWITNEECMRFLGIQSHSLATRLLKSSGLKYEPKHRRWIK</sequence>
<dbReference type="RefSeq" id="WP_390363644.1">
    <property type="nucleotide sequence ID" value="NZ_JBHTKJ010000053.1"/>
</dbReference>
<evidence type="ECO:0000259" key="1">
    <source>
        <dbReference type="PROSITE" id="PS50965"/>
    </source>
</evidence>
<dbReference type="EMBL" id="JBHTKJ010000053">
    <property type="protein sequence ID" value="MFD1039988.1"/>
    <property type="molecule type" value="Genomic_DNA"/>
</dbReference>
<protein>
    <submittedName>
        <fullName evidence="2">Nuclease-related domain-containing protein</fullName>
    </submittedName>
</protein>
<dbReference type="InterPro" id="IPR011528">
    <property type="entry name" value="NERD"/>
</dbReference>
<proteinExistence type="predicted"/>